<keyword evidence="1" id="KW-0472">Membrane</keyword>
<dbReference type="GO" id="GO:0016020">
    <property type="term" value="C:membrane"/>
    <property type="evidence" value="ECO:0007669"/>
    <property type="project" value="InterPro"/>
</dbReference>
<accession>A0A1H7RDU1</accession>
<feature type="transmembrane region" description="Helical" evidence="1">
    <location>
        <begin position="141"/>
        <end position="161"/>
    </location>
</feature>
<feature type="transmembrane region" description="Helical" evidence="1">
    <location>
        <begin position="238"/>
        <end position="259"/>
    </location>
</feature>
<feature type="transmembrane region" description="Helical" evidence="1">
    <location>
        <begin position="20"/>
        <end position="38"/>
    </location>
</feature>
<protein>
    <submittedName>
        <fullName evidence="3">EamA-like transporter family protein</fullName>
    </submittedName>
</protein>
<feature type="transmembrane region" description="Helical" evidence="1">
    <location>
        <begin position="265"/>
        <end position="287"/>
    </location>
</feature>
<organism evidence="3 4">
    <name type="scientific">Jannaschia helgolandensis</name>
    <dbReference type="NCBI Taxonomy" id="188906"/>
    <lineage>
        <taxon>Bacteria</taxon>
        <taxon>Pseudomonadati</taxon>
        <taxon>Pseudomonadota</taxon>
        <taxon>Alphaproteobacteria</taxon>
        <taxon>Rhodobacterales</taxon>
        <taxon>Roseobacteraceae</taxon>
        <taxon>Jannaschia</taxon>
    </lineage>
</organism>
<evidence type="ECO:0000259" key="2">
    <source>
        <dbReference type="Pfam" id="PF00892"/>
    </source>
</evidence>
<feature type="transmembrane region" description="Helical" evidence="1">
    <location>
        <begin position="296"/>
        <end position="313"/>
    </location>
</feature>
<dbReference type="STRING" id="188906.SAMN04488526_3047"/>
<feature type="transmembrane region" description="Helical" evidence="1">
    <location>
        <begin position="173"/>
        <end position="196"/>
    </location>
</feature>
<evidence type="ECO:0000313" key="4">
    <source>
        <dbReference type="Proteomes" id="UP000199283"/>
    </source>
</evidence>
<sequence>MQILGLAKRLMPVSDATMSLWIVATLFAASVQALRFLLQKRLAMSGLTPAAATFARFVHAPFVIAAGLAIWLGVSGQTLPAIGTGFWPYAVAGAISQILATICVVALFARRNFAVGIAFSKITVLFTVAAGFIVLGETVTWADLLAMGVGLIGVLILSVPVTGGWQVFNRASALGLASGVFFSISAVGYRGASLLIESDAPVLRAAVTLGLATLVQAVLLGAWLAARDRAGLIAVVRRWRATALIGATSMAGSLGWFTAYTLQTAAYVNAVGQVELILSMVISWTVLGERFSRRELLAITLVGVSVIGLVLLQA</sequence>
<keyword evidence="1" id="KW-0812">Transmembrane</keyword>
<dbReference type="Pfam" id="PF00892">
    <property type="entry name" value="EamA"/>
    <property type="match status" value="1"/>
</dbReference>
<name>A0A1H7RDU1_9RHOB</name>
<gene>
    <name evidence="3" type="ORF">SAMN04488526_3047</name>
</gene>
<proteinExistence type="predicted"/>
<feature type="transmembrane region" description="Helical" evidence="1">
    <location>
        <begin position="86"/>
        <end position="108"/>
    </location>
</feature>
<feature type="transmembrane region" description="Helical" evidence="1">
    <location>
        <begin position="202"/>
        <end position="226"/>
    </location>
</feature>
<dbReference type="InterPro" id="IPR037185">
    <property type="entry name" value="EmrE-like"/>
</dbReference>
<reference evidence="3 4" key="1">
    <citation type="submission" date="2016-10" db="EMBL/GenBank/DDBJ databases">
        <authorList>
            <person name="de Groot N.N."/>
        </authorList>
    </citation>
    <scope>NUCLEOTIDE SEQUENCE [LARGE SCALE GENOMIC DNA]</scope>
    <source>
        <strain evidence="3 4">DSM 14858</strain>
    </source>
</reference>
<feature type="domain" description="EamA" evidence="2">
    <location>
        <begin position="173"/>
        <end position="310"/>
    </location>
</feature>
<dbReference type="EMBL" id="FNZQ01000006">
    <property type="protein sequence ID" value="SEL58480.1"/>
    <property type="molecule type" value="Genomic_DNA"/>
</dbReference>
<dbReference type="AlphaFoldDB" id="A0A1H7RDU1"/>
<feature type="transmembrane region" description="Helical" evidence="1">
    <location>
        <begin position="50"/>
        <end position="74"/>
    </location>
</feature>
<evidence type="ECO:0000256" key="1">
    <source>
        <dbReference type="SAM" id="Phobius"/>
    </source>
</evidence>
<dbReference type="Proteomes" id="UP000199283">
    <property type="component" value="Unassembled WGS sequence"/>
</dbReference>
<dbReference type="SUPFAM" id="SSF103481">
    <property type="entry name" value="Multidrug resistance efflux transporter EmrE"/>
    <property type="match status" value="2"/>
</dbReference>
<dbReference type="InterPro" id="IPR000620">
    <property type="entry name" value="EamA_dom"/>
</dbReference>
<evidence type="ECO:0000313" key="3">
    <source>
        <dbReference type="EMBL" id="SEL58480.1"/>
    </source>
</evidence>
<keyword evidence="1" id="KW-1133">Transmembrane helix</keyword>
<keyword evidence="4" id="KW-1185">Reference proteome</keyword>
<feature type="transmembrane region" description="Helical" evidence="1">
    <location>
        <begin position="115"/>
        <end position="135"/>
    </location>
</feature>